<evidence type="ECO:0000313" key="7">
    <source>
        <dbReference type="Proteomes" id="UP000232875"/>
    </source>
</evidence>
<evidence type="ECO:0000313" key="6">
    <source>
        <dbReference type="EMBL" id="PKI83622.1"/>
    </source>
</evidence>
<protein>
    <submittedName>
        <fullName evidence="6">Swd1p</fullName>
    </submittedName>
</protein>
<dbReference type="PANTHER" id="PTHR44040:SF1">
    <property type="entry name" value="RETINOBLASTOMA-BINDING PROTEIN 5"/>
    <property type="match status" value="1"/>
</dbReference>
<feature type="repeat" description="WD" evidence="5">
    <location>
        <begin position="66"/>
        <end position="101"/>
    </location>
</feature>
<evidence type="ECO:0000256" key="5">
    <source>
        <dbReference type="PROSITE-ProRule" id="PRU00221"/>
    </source>
</evidence>
<dbReference type="RefSeq" id="XP_056063555.1">
    <property type="nucleotide sequence ID" value="XM_056207580.1"/>
</dbReference>
<accession>A0A2N1JAU5</accession>
<name>A0A2N1JAU5_9BASI</name>
<dbReference type="InterPro" id="IPR015943">
    <property type="entry name" value="WD40/YVTN_repeat-like_dom_sf"/>
</dbReference>
<evidence type="ECO:0000256" key="4">
    <source>
        <dbReference type="ARBA" id="ARBA00023242"/>
    </source>
</evidence>
<sequence length="454" mass="50275">MNAQLLNPFARDTPERVGGTLENACANCLAFNGSKGLFAGNYLAVGRTDGLVSVWDLETRTVLRWYGAHVKTVTSVSWSPYNRYLVSSSLDWNVNIFDLATKHGRCVRTLRFDAPVTQAVFSPHTSRLLLVVFESRQGLLVAFPSAQDVSTKPRRIPLGQGTKVHEMISSACFTPDGRWVAAGTTKGGIALFDTQTGALAGDAVSVGASSIRQMGFDATGKHLVVNMNDRTIRTFRVVYRSPDDMEVDVLCSPLELTLRHKFQDLVGRTPWNGIAFSSDAEYVMGGASRDAAHNVYIWDRDSGVLVKILEGPREPLLFAQWHPLQPQIASIASSGDVHLWSTKATEIWSAYAPGFEELEKNVEYEEREDEFDLEDEAVRNRKKRDEETGFVNIFSTGPASDAMIVQSLAPPQLYRAHSNLEAWLGNGPCPTSRFVDDDDQVRFFIPPLLEENVA</sequence>
<evidence type="ECO:0000256" key="2">
    <source>
        <dbReference type="ARBA" id="ARBA00022574"/>
    </source>
</evidence>
<dbReference type="InterPro" id="IPR037850">
    <property type="entry name" value="RBBP5/Swd1"/>
</dbReference>
<dbReference type="OrthoDB" id="196858at2759"/>
<dbReference type="SMART" id="SM00320">
    <property type="entry name" value="WD40"/>
    <property type="match status" value="6"/>
</dbReference>
<organism evidence="6 7">
    <name type="scientific">Malassezia vespertilionis</name>
    <dbReference type="NCBI Taxonomy" id="2020962"/>
    <lineage>
        <taxon>Eukaryota</taxon>
        <taxon>Fungi</taxon>
        <taxon>Dikarya</taxon>
        <taxon>Basidiomycota</taxon>
        <taxon>Ustilaginomycotina</taxon>
        <taxon>Malasseziomycetes</taxon>
        <taxon>Malasseziales</taxon>
        <taxon>Malasseziaceae</taxon>
        <taxon>Malassezia</taxon>
    </lineage>
</organism>
<dbReference type="SUPFAM" id="SSF50978">
    <property type="entry name" value="WD40 repeat-like"/>
    <property type="match status" value="1"/>
</dbReference>
<dbReference type="Proteomes" id="UP000232875">
    <property type="component" value="Unassembled WGS sequence"/>
</dbReference>
<keyword evidence="2 5" id="KW-0853">WD repeat</keyword>
<evidence type="ECO:0000256" key="1">
    <source>
        <dbReference type="ARBA" id="ARBA00004123"/>
    </source>
</evidence>
<keyword evidence="4" id="KW-0539">Nucleus</keyword>
<gene>
    <name evidence="6" type="primary">SWD1</name>
    <name evidence="6" type="ORF">MVES_002606</name>
</gene>
<keyword evidence="7" id="KW-1185">Reference proteome</keyword>
<dbReference type="Gene3D" id="2.130.10.10">
    <property type="entry name" value="YVTN repeat-like/Quinoprotein amine dehydrogenase"/>
    <property type="match status" value="2"/>
</dbReference>
<proteinExistence type="predicted"/>
<dbReference type="STRING" id="2020962.A0A2N1JAU5"/>
<dbReference type="GO" id="GO:0048188">
    <property type="term" value="C:Set1C/COMPASS complex"/>
    <property type="evidence" value="ECO:0007669"/>
    <property type="project" value="InterPro"/>
</dbReference>
<dbReference type="AlphaFoldDB" id="A0A2N1JAU5"/>
<reference evidence="6 7" key="1">
    <citation type="submission" date="2017-10" db="EMBL/GenBank/DDBJ databases">
        <title>A novel species of cold-tolerant Malassezia isolated from bats.</title>
        <authorList>
            <person name="Lorch J.M."/>
            <person name="Palmer J.M."/>
            <person name="Vanderwolf K.J."/>
            <person name="Schmidt K.Z."/>
            <person name="Verant M.L."/>
            <person name="Weller T.J."/>
            <person name="Blehert D.S."/>
        </authorList>
    </citation>
    <scope>NUCLEOTIDE SEQUENCE [LARGE SCALE GENOMIC DNA]</scope>
    <source>
        <strain evidence="6 7">NWHC:44797-103</strain>
    </source>
</reference>
<dbReference type="InterPro" id="IPR036322">
    <property type="entry name" value="WD40_repeat_dom_sf"/>
</dbReference>
<dbReference type="GeneID" id="80902265"/>
<dbReference type="EMBL" id="KZ454991">
    <property type="protein sequence ID" value="PKI83622.1"/>
    <property type="molecule type" value="Genomic_DNA"/>
</dbReference>
<dbReference type="PROSITE" id="PS50082">
    <property type="entry name" value="WD_REPEATS_2"/>
    <property type="match status" value="1"/>
</dbReference>
<evidence type="ECO:0000256" key="3">
    <source>
        <dbReference type="ARBA" id="ARBA00022737"/>
    </source>
</evidence>
<dbReference type="Pfam" id="PF00400">
    <property type="entry name" value="WD40"/>
    <property type="match status" value="2"/>
</dbReference>
<dbReference type="InterPro" id="IPR001680">
    <property type="entry name" value="WD40_rpt"/>
</dbReference>
<comment type="subcellular location">
    <subcellularLocation>
        <location evidence="1">Nucleus</location>
    </subcellularLocation>
</comment>
<dbReference type="PROSITE" id="PS50294">
    <property type="entry name" value="WD_REPEATS_REGION"/>
    <property type="match status" value="1"/>
</dbReference>
<dbReference type="PANTHER" id="PTHR44040">
    <property type="entry name" value="RETINOBLASTOMA-BINDING PROTEIN 5"/>
    <property type="match status" value="1"/>
</dbReference>
<keyword evidence="3" id="KW-0677">Repeat</keyword>